<dbReference type="Proteomes" id="UP001631969">
    <property type="component" value="Unassembled WGS sequence"/>
</dbReference>
<keyword evidence="1" id="KW-0378">Hydrolase</keyword>
<reference evidence="1" key="1">
    <citation type="submission" date="2024-12" db="EMBL/GenBank/DDBJ databases">
        <authorList>
            <person name="Wu N."/>
        </authorList>
    </citation>
    <scope>NUCLEOTIDE SEQUENCE</scope>
    <source>
        <strain evidence="1">P15</strain>
    </source>
</reference>
<dbReference type="EC" id="3.4.24.-" evidence="1"/>
<dbReference type="EMBL" id="JBJURJ010000007">
    <property type="protein sequence ID" value="MFM9329047.1"/>
    <property type="molecule type" value="Genomic_DNA"/>
</dbReference>
<gene>
    <name evidence="1" type="ORF">ACI1P1_12190</name>
</gene>
<keyword evidence="2" id="KW-1185">Reference proteome</keyword>
<sequence>MTQAVVGSRKKKWLISIIVSQPLLIVLLVLMLIGLFITVFWVPFLLFSEKGDFDLGSGANYSWWSAPTKVNANGQPYLWPVPTVRYMTSGYMDSVDRDAAHLGIDIASEQGASNTELQPIYSMAAGKVVVAGSASGYGVMVSIDHGGGLVSIYGHLETALHVRPGDQVEQGQLLGRIGKGKVGRSTGPHLHFQVELNGVAVPPLDYVQPPTNVVPTELAYKKMNISLMQEWLGKRNSALANAEILGEIDRAGQSQNISPYLLIAITGQEQSFVPKDGNHADLIVKNPWNVFGCWCSGQGATLTTGESAIIAAKTIVKLSQNRPAGADPISWLNDPSNPQGVYAEHRGWYLGVSQFFKSILADVAS</sequence>
<proteinExistence type="predicted"/>
<comment type="caution">
    <text evidence="1">The sequence shown here is derived from an EMBL/GenBank/DDBJ whole genome shotgun (WGS) entry which is preliminary data.</text>
</comment>
<organism evidence="1 2">
    <name type="scientific">Paenibacillus mesotrionivorans</name>
    <dbReference type="NCBI Taxonomy" id="3160968"/>
    <lineage>
        <taxon>Bacteria</taxon>
        <taxon>Bacillati</taxon>
        <taxon>Bacillota</taxon>
        <taxon>Bacilli</taxon>
        <taxon>Bacillales</taxon>
        <taxon>Paenibacillaceae</taxon>
        <taxon>Paenibacillus</taxon>
    </lineage>
</organism>
<evidence type="ECO:0000313" key="1">
    <source>
        <dbReference type="EMBL" id="MFM9329047.1"/>
    </source>
</evidence>
<evidence type="ECO:0000313" key="2">
    <source>
        <dbReference type="Proteomes" id="UP001631969"/>
    </source>
</evidence>
<protein>
    <submittedName>
        <fullName evidence="1">M23 family metallopeptidase</fullName>
        <ecNumber evidence="1">3.4.24.-</ecNumber>
    </submittedName>
</protein>
<name>A0ACC7NXC4_9BACL</name>
<accession>A0ACC7NXC4</accession>